<dbReference type="EMBL" id="JAANOU010000001">
    <property type="protein sequence ID" value="NIH81357.1"/>
    <property type="molecule type" value="Genomic_DNA"/>
</dbReference>
<gene>
    <name evidence="2" type="ORF">FHX46_003887</name>
</gene>
<sequence length="192" mass="20462">MEPMDVLEQYRRAQDGLDGVLAAVPAGRWDAPSRCAEWSVRDVAGHLIWGQWQMRSWATGEADPDRAGAPGSPHPGALTGDDPVSAWRAARAASMPELTGKALARPIRITGIGDVPLAAVVPLIITDTIAHTWDIGHALGMDVRVDADLVALADDWARAHVVRRPGFFGPEVPPPDGADAQTRLMAFLGRAA</sequence>
<protein>
    <submittedName>
        <fullName evidence="2">Uncharacterized protein (TIGR03086 family)</fullName>
    </submittedName>
</protein>
<dbReference type="NCBIfam" id="TIGR03086">
    <property type="entry name" value="TIGR03086 family metal-binding protein"/>
    <property type="match status" value="1"/>
</dbReference>
<dbReference type="InterPro" id="IPR024344">
    <property type="entry name" value="MDMPI_metal-binding"/>
</dbReference>
<keyword evidence="3" id="KW-1185">Reference proteome</keyword>
<comment type="caution">
    <text evidence="2">The sequence shown here is derived from an EMBL/GenBank/DDBJ whole genome shotgun (WGS) entry which is preliminary data.</text>
</comment>
<accession>A0ABX0SWM2</accession>
<reference evidence="2 3" key="1">
    <citation type="submission" date="2020-03" db="EMBL/GenBank/DDBJ databases">
        <title>Sequencing the genomes of 1000 actinobacteria strains.</title>
        <authorList>
            <person name="Klenk H.-P."/>
        </authorList>
    </citation>
    <scope>NUCLEOTIDE SEQUENCE [LARGE SCALE GENOMIC DNA]</scope>
    <source>
        <strain evidence="2 3">DSM 45668</strain>
    </source>
</reference>
<dbReference type="NCBIfam" id="TIGR03083">
    <property type="entry name" value="maleylpyruvate isomerase family mycothiol-dependent enzyme"/>
    <property type="match status" value="1"/>
</dbReference>
<dbReference type="Pfam" id="PF11716">
    <property type="entry name" value="MDMPI_N"/>
    <property type="match status" value="1"/>
</dbReference>
<dbReference type="SUPFAM" id="SSF109854">
    <property type="entry name" value="DinB/YfiT-like putative metalloenzymes"/>
    <property type="match status" value="1"/>
</dbReference>
<evidence type="ECO:0000313" key="2">
    <source>
        <dbReference type="EMBL" id="NIH81357.1"/>
    </source>
</evidence>
<dbReference type="InterPro" id="IPR034660">
    <property type="entry name" value="DinB/YfiT-like"/>
</dbReference>
<dbReference type="Gene3D" id="1.20.120.450">
    <property type="entry name" value="dinb family like domain"/>
    <property type="match status" value="1"/>
</dbReference>
<evidence type="ECO:0000259" key="1">
    <source>
        <dbReference type="Pfam" id="PF11716"/>
    </source>
</evidence>
<name>A0ABX0SWM2_9PSEU</name>
<organism evidence="2 3">
    <name type="scientific">Amycolatopsis viridis</name>
    <dbReference type="NCBI Taxonomy" id="185678"/>
    <lineage>
        <taxon>Bacteria</taxon>
        <taxon>Bacillati</taxon>
        <taxon>Actinomycetota</taxon>
        <taxon>Actinomycetes</taxon>
        <taxon>Pseudonocardiales</taxon>
        <taxon>Pseudonocardiaceae</taxon>
        <taxon>Amycolatopsis</taxon>
    </lineage>
</organism>
<dbReference type="Proteomes" id="UP000754495">
    <property type="component" value="Unassembled WGS sequence"/>
</dbReference>
<dbReference type="InterPro" id="IPR017520">
    <property type="entry name" value="CHP03086"/>
</dbReference>
<proteinExistence type="predicted"/>
<feature type="domain" description="Mycothiol-dependent maleylpyruvate isomerase metal-binding" evidence="1">
    <location>
        <begin position="11"/>
        <end position="135"/>
    </location>
</feature>
<dbReference type="InterPro" id="IPR017517">
    <property type="entry name" value="Maleyloyr_isom"/>
</dbReference>
<evidence type="ECO:0000313" key="3">
    <source>
        <dbReference type="Proteomes" id="UP000754495"/>
    </source>
</evidence>